<keyword evidence="2" id="KW-0472">Membrane</keyword>
<feature type="region of interest" description="Disordered" evidence="1">
    <location>
        <begin position="1245"/>
        <end position="1281"/>
    </location>
</feature>
<keyword evidence="2" id="KW-0812">Transmembrane</keyword>
<evidence type="ECO:0000256" key="2">
    <source>
        <dbReference type="SAM" id="Phobius"/>
    </source>
</evidence>
<organism evidence="3 4">
    <name type="scientific">Lentisphaera profundi</name>
    <dbReference type="NCBI Taxonomy" id="1658616"/>
    <lineage>
        <taxon>Bacteria</taxon>
        <taxon>Pseudomonadati</taxon>
        <taxon>Lentisphaerota</taxon>
        <taxon>Lentisphaeria</taxon>
        <taxon>Lentisphaerales</taxon>
        <taxon>Lentisphaeraceae</taxon>
        <taxon>Lentisphaera</taxon>
    </lineage>
</organism>
<feature type="compositionally biased region" description="Basic residues" evidence="1">
    <location>
        <begin position="1252"/>
        <end position="1270"/>
    </location>
</feature>
<evidence type="ECO:0000256" key="1">
    <source>
        <dbReference type="SAM" id="MobiDB-lite"/>
    </source>
</evidence>
<protein>
    <submittedName>
        <fullName evidence="3">DUF748 domain-containing protein</fullName>
    </submittedName>
</protein>
<dbReference type="Pfam" id="PF05359">
    <property type="entry name" value="DUF748"/>
    <property type="match status" value="3"/>
</dbReference>
<accession>A0ABY7VQ39</accession>
<dbReference type="Proteomes" id="UP001214250">
    <property type="component" value="Chromosome 1"/>
</dbReference>
<dbReference type="PANTHER" id="PTHR30441:SF8">
    <property type="entry name" value="DUF748 DOMAIN-CONTAINING PROTEIN"/>
    <property type="match status" value="1"/>
</dbReference>
<name>A0ABY7VQ39_9BACT</name>
<keyword evidence="2" id="KW-1133">Transmembrane helix</keyword>
<dbReference type="InterPro" id="IPR052894">
    <property type="entry name" value="AsmA-related"/>
</dbReference>
<dbReference type="PANTHER" id="PTHR30441">
    <property type="entry name" value="DUF748 DOMAIN-CONTAINING PROTEIN"/>
    <property type="match status" value="1"/>
</dbReference>
<dbReference type="RefSeq" id="WP_274150146.1">
    <property type="nucleotide sequence ID" value="NZ_CP117811.1"/>
</dbReference>
<evidence type="ECO:0000313" key="3">
    <source>
        <dbReference type="EMBL" id="WDE96107.1"/>
    </source>
</evidence>
<keyword evidence="4" id="KW-1185">Reference proteome</keyword>
<dbReference type="EMBL" id="CP117811">
    <property type="protein sequence ID" value="WDE96107.1"/>
    <property type="molecule type" value="Genomic_DNA"/>
</dbReference>
<proteinExistence type="predicted"/>
<gene>
    <name evidence="3" type="ORF">PQO03_10315</name>
</gene>
<dbReference type="InterPro" id="IPR008023">
    <property type="entry name" value="DUF748"/>
</dbReference>
<reference evidence="3 4" key="1">
    <citation type="submission" date="2023-02" db="EMBL/GenBank/DDBJ databases">
        <title>Genome sequence of Lentisphaera profundi SAORIC-696.</title>
        <authorList>
            <person name="Kim e."/>
            <person name="Cho J.-C."/>
            <person name="Choi A."/>
            <person name="Kang I."/>
        </authorList>
    </citation>
    <scope>NUCLEOTIDE SEQUENCE [LARGE SCALE GENOMIC DNA]</scope>
    <source>
        <strain evidence="3 4">SAORIC-696</strain>
    </source>
</reference>
<sequence length="1369" mass="154094">MLKNLSAVLGQTKKSRRIRITLLSCTLFYFIFLGLIAPLIIRSQAKKHLSELIKRPVEIEKISINPFCNSISIKNFAILEKNQTSFLRWDEVYINFELSSIFTFSWNFDEIAIRKPQVQISRLSASLFNFSDIIETLNNLPKAEEVEESSGLPPLFIRSFTISNGQVKIKDKSRSKEKSLEVPLINLSVSNFHTKIYKDNNNRYDFRILTEHDAGLHWKGQVNLDPFESNGSVNITGAKIKNISDVFNDELPFTILSGDIGLNFNYQTSIKDEISFHLSKGNASLDQLQVQYKDQSPLIELSSFNISNFSYDLVSNQLIVPLIEIKDSKAYSTLLETGLPKSLKLTDLDAFSQALIGDQQVKSSTPATNPKDQSISPINFLVKEFRGNQLNVYFTDESTTAKPHAKIEQLTFEFKNLSNLHSENFTFASQFQLNDTAKFELKSQGALFPVKSTGNIQLNNFQLDFSNPYLNKFELPITIQQGSLLQQADFDIALNNDYQLIKGELKTEIELIDFSLKDTLTNKELFSDTKLLKAYESVDAHSRIHILGELDLMTRKGSGEFHIRSINLANAAEHFATELPFKVISGELEFMSRAQIQFGDELKLSTSDGALNLSSLVIQELNSKELINLEHFLIDKVSANLNTKELNIANVELKGLQINAHLNKGKELNLIRASDFTKLMKALEKYEQASAEEKPLSPSSPQEAHAPLAWNYQIQKVDLSQMNLQFTDDALGQGSSQNLNDMHLEVTELNNKKDHSFKSSFKATINQDAQLKVTSKTSLTPIKLESTIMLDSLSLTSLQNYLSQFVNAKLAECLISTESKLTYIDGQASLSGNFLSSKFQLNDLNNSPVASFESFAIKEFNIDPQKLIIKVDEVQLESPKMYLAIDSNAQVNLSKILKKTTTPDKKEKGNDEIAPSSTLKPQIEIKKFTLDNAHAKFNDASISPKFSISLDKFSGSVNKITNAPDQQSDWTFQGLVNNHAPLNIKGNSRFLASPFALNMALDLNNLGLTSFSPYSGTFIGYKLQEGQLSLKMNYTLENNELDGKNQVLMSRFELGQSVDSDKAVNLPIKLGVALIRDYNKNIDLDLNIHGNINDPSFSVLNLIWKVFTNIIVKAATSPFSLLANLAKSGQKDLNSLQFDAGEKLLIQSEQDKLKTLSEALAKRPTLALNITGYFDHNIDRDQLKKQHLNEKIVAESTLLREENSSIENAELLVLAKMYEAQSGETWKALQTRVLGSASNEKIVYQEPEKTTPRRSFRSRTGKFQSRRARRPSSTQVDVRESSSDVVQKNELNDIEKLAQKKEIEQIAFDFLLENFKLEDHELEDLAINRAKVVKQYLIEELKIPASRLFLLAPKEAKSQKTVELNLDAL</sequence>
<feature type="transmembrane region" description="Helical" evidence="2">
    <location>
        <begin position="20"/>
        <end position="41"/>
    </location>
</feature>
<evidence type="ECO:0000313" key="4">
    <source>
        <dbReference type="Proteomes" id="UP001214250"/>
    </source>
</evidence>